<feature type="transmembrane region" description="Helical" evidence="7">
    <location>
        <begin position="56"/>
        <end position="75"/>
    </location>
</feature>
<dbReference type="SMART" id="SM00044">
    <property type="entry name" value="CYCc"/>
    <property type="match status" value="1"/>
</dbReference>
<dbReference type="SUPFAM" id="SSF55073">
    <property type="entry name" value="Nucleotide cyclase"/>
    <property type="match status" value="1"/>
</dbReference>
<dbReference type="STRING" id="1121393.SAMN02745216_03294"/>
<sequence length="408" mass="44999">MKDNTPNKFFSFITQPPESTPSRLQQFYFFSTYGYCAGGVLYTAFCIYLIQQGMLPLAGTCGGLAALFALGVVLNTRGRLKAGMLFVIFGQCVQAWASVYISGYTGFHHYLIPLMVMSLLYPGRSKMQGAALGLIVGLEFAALTHLAPRTSPAYLTYIQTAQFLRGANLYLSLFSMSMAAIYYGIASEQSRKKHEQHEEKTRTLLHNVLPEEIAEKLGSRPGIITEEFENVSILFSDIVGFTTLSRTMPPDEVVSLLNRIFSRFDDLAGRHGMEKIKTIGDAYMCTAGIPQFRADHAESAARMALDMMREFNRVAREIGQPLQLRIGINSGAVVAGVIGKTKFSYDLWGNSVNAASRMASHGMPGEIQVSSSTYDLLKEKFVMEERGPVDIKGIGLMTTFLLKDSRAG</sequence>
<dbReference type="PANTHER" id="PTHR11920">
    <property type="entry name" value="GUANYLYL CYCLASE"/>
    <property type="match status" value="1"/>
</dbReference>
<proteinExistence type="predicted"/>
<dbReference type="InterPro" id="IPR029787">
    <property type="entry name" value="Nucleotide_cyclase"/>
</dbReference>
<comment type="subcellular location">
    <subcellularLocation>
        <location evidence="1">Membrane</location>
    </subcellularLocation>
</comment>
<organism evidence="9 10">
    <name type="scientific">Desulfatibacillum alkenivorans DSM 16219</name>
    <dbReference type="NCBI Taxonomy" id="1121393"/>
    <lineage>
        <taxon>Bacteria</taxon>
        <taxon>Pseudomonadati</taxon>
        <taxon>Thermodesulfobacteriota</taxon>
        <taxon>Desulfobacteria</taxon>
        <taxon>Desulfobacterales</taxon>
        <taxon>Desulfatibacillaceae</taxon>
        <taxon>Desulfatibacillum</taxon>
    </lineage>
</organism>
<name>A0A1M6RM16_9BACT</name>
<evidence type="ECO:0000256" key="6">
    <source>
        <dbReference type="ARBA" id="ARBA00023239"/>
    </source>
</evidence>
<keyword evidence="10" id="KW-1185">Reference proteome</keyword>
<dbReference type="EMBL" id="FQZU01000022">
    <property type="protein sequence ID" value="SHK33398.1"/>
    <property type="molecule type" value="Genomic_DNA"/>
</dbReference>
<dbReference type="RefSeq" id="WP_073477353.1">
    <property type="nucleotide sequence ID" value="NZ_FQZU01000022.1"/>
</dbReference>
<keyword evidence="5 7" id="KW-0472">Membrane</keyword>
<evidence type="ECO:0000256" key="4">
    <source>
        <dbReference type="ARBA" id="ARBA00022989"/>
    </source>
</evidence>
<evidence type="ECO:0000313" key="10">
    <source>
        <dbReference type="Proteomes" id="UP000183994"/>
    </source>
</evidence>
<keyword evidence="4 7" id="KW-1133">Transmembrane helix</keyword>
<accession>A0A1M6RM16</accession>
<dbReference type="GO" id="GO:0000166">
    <property type="term" value="F:nucleotide binding"/>
    <property type="evidence" value="ECO:0007669"/>
    <property type="project" value="UniProtKB-KW"/>
</dbReference>
<dbReference type="GO" id="GO:0009190">
    <property type="term" value="P:cyclic nucleotide biosynthetic process"/>
    <property type="evidence" value="ECO:0007669"/>
    <property type="project" value="InterPro"/>
</dbReference>
<dbReference type="Gene3D" id="3.30.70.1230">
    <property type="entry name" value="Nucleotide cyclase"/>
    <property type="match status" value="1"/>
</dbReference>
<dbReference type="PANTHER" id="PTHR11920:SF335">
    <property type="entry name" value="GUANYLATE CYCLASE"/>
    <property type="match status" value="1"/>
</dbReference>
<dbReference type="Pfam" id="PF00211">
    <property type="entry name" value="Guanylate_cyc"/>
    <property type="match status" value="1"/>
</dbReference>
<dbReference type="AlphaFoldDB" id="A0A1M6RM16"/>
<feature type="transmembrane region" description="Helical" evidence="7">
    <location>
        <begin position="167"/>
        <end position="185"/>
    </location>
</feature>
<evidence type="ECO:0000256" key="1">
    <source>
        <dbReference type="ARBA" id="ARBA00004370"/>
    </source>
</evidence>
<evidence type="ECO:0000259" key="8">
    <source>
        <dbReference type="PROSITE" id="PS50125"/>
    </source>
</evidence>
<evidence type="ECO:0000256" key="3">
    <source>
        <dbReference type="ARBA" id="ARBA00022741"/>
    </source>
</evidence>
<dbReference type="PROSITE" id="PS50125">
    <property type="entry name" value="GUANYLATE_CYCLASE_2"/>
    <property type="match status" value="1"/>
</dbReference>
<feature type="transmembrane region" description="Helical" evidence="7">
    <location>
        <begin position="130"/>
        <end position="147"/>
    </location>
</feature>
<evidence type="ECO:0000256" key="7">
    <source>
        <dbReference type="SAM" id="Phobius"/>
    </source>
</evidence>
<keyword evidence="3" id="KW-0547">Nucleotide-binding</keyword>
<dbReference type="GO" id="GO:0016020">
    <property type="term" value="C:membrane"/>
    <property type="evidence" value="ECO:0007669"/>
    <property type="project" value="UniProtKB-SubCell"/>
</dbReference>
<keyword evidence="2 7" id="KW-0812">Transmembrane</keyword>
<dbReference type="InterPro" id="IPR001054">
    <property type="entry name" value="A/G_cyclase"/>
</dbReference>
<evidence type="ECO:0000256" key="2">
    <source>
        <dbReference type="ARBA" id="ARBA00022692"/>
    </source>
</evidence>
<dbReference type="Proteomes" id="UP000183994">
    <property type="component" value="Unassembled WGS sequence"/>
</dbReference>
<feature type="transmembrane region" description="Helical" evidence="7">
    <location>
        <begin position="82"/>
        <end position="101"/>
    </location>
</feature>
<gene>
    <name evidence="9" type="ORF">SAMN02745216_03294</name>
</gene>
<protein>
    <submittedName>
        <fullName evidence="9">Adenylate cyclase, class 3</fullName>
    </submittedName>
</protein>
<evidence type="ECO:0000256" key="5">
    <source>
        <dbReference type="ARBA" id="ARBA00023136"/>
    </source>
</evidence>
<keyword evidence="6" id="KW-0456">Lyase</keyword>
<dbReference type="CDD" id="cd07302">
    <property type="entry name" value="CHD"/>
    <property type="match status" value="1"/>
</dbReference>
<dbReference type="GO" id="GO:0035556">
    <property type="term" value="P:intracellular signal transduction"/>
    <property type="evidence" value="ECO:0007669"/>
    <property type="project" value="InterPro"/>
</dbReference>
<feature type="domain" description="Guanylate cyclase" evidence="8">
    <location>
        <begin position="232"/>
        <end position="359"/>
    </location>
</feature>
<reference evidence="10" key="1">
    <citation type="submission" date="2016-11" db="EMBL/GenBank/DDBJ databases">
        <authorList>
            <person name="Varghese N."/>
            <person name="Submissions S."/>
        </authorList>
    </citation>
    <scope>NUCLEOTIDE SEQUENCE [LARGE SCALE GENOMIC DNA]</scope>
    <source>
        <strain evidence="10">DSM 16219</strain>
    </source>
</reference>
<dbReference type="GO" id="GO:0004016">
    <property type="term" value="F:adenylate cyclase activity"/>
    <property type="evidence" value="ECO:0007669"/>
    <property type="project" value="UniProtKB-ARBA"/>
</dbReference>
<evidence type="ECO:0000313" key="9">
    <source>
        <dbReference type="EMBL" id="SHK33398.1"/>
    </source>
</evidence>
<dbReference type="InterPro" id="IPR050401">
    <property type="entry name" value="Cyclic_nucleotide_synthase"/>
</dbReference>
<feature type="transmembrane region" description="Helical" evidence="7">
    <location>
        <begin position="27"/>
        <end position="50"/>
    </location>
</feature>